<feature type="region of interest" description="Disordered" evidence="1">
    <location>
        <begin position="413"/>
        <end position="462"/>
    </location>
</feature>
<dbReference type="PANTHER" id="PTHR31157:SF1">
    <property type="entry name" value="SCP DOMAIN-CONTAINING PROTEIN"/>
    <property type="match status" value="1"/>
</dbReference>
<feature type="compositionally biased region" description="Low complexity" evidence="1">
    <location>
        <begin position="435"/>
        <end position="462"/>
    </location>
</feature>
<comment type="caution">
    <text evidence="3">The sequence shown here is derived from an EMBL/GenBank/DDBJ whole genome shotgun (WGS) entry which is preliminary data.</text>
</comment>
<feature type="region of interest" description="Disordered" evidence="1">
    <location>
        <begin position="478"/>
        <end position="540"/>
    </location>
</feature>
<proteinExistence type="predicted"/>
<dbReference type="EMBL" id="JANBOH010000092">
    <property type="protein sequence ID" value="KAJ1645715.1"/>
    <property type="molecule type" value="Genomic_DNA"/>
</dbReference>
<dbReference type="SUPFAM" id="SSF55797">
    <property type="entry name" value="PR-1-like"/>
    <property type="match status" value="2"/>
</dbReference>
<feature type="compositionally biased region" description="Polar residues" evidence="1">
    <location>
        <begin position="413"/>
        <end position="422"/>
    </location>
</feature>
<feature type="compositionally biased region" description="Polar residues" evidence="1">
    <location>
        <begin position="513"/>
        <end position="527"/>
    </location>
</feature>
<dbReference type="CDD" id="cd05379">
    <property type="entry name" value="CAP_bacterial"/>
    <property type="match status" value="1"/>
</dbReference>
<protein>
    <recommendedName>
        <fullName evidence="2">SCP domain-containing protein</fullName>
    </recommendedName>
</protein>
<dbReference type="Gene3D" id="3.40.33.10">
    <property type="entry name" value="CAP"/>
    <property type="match status" value="2"/>
</dbReference>
<accession>A0A9W7XN35</accession>
<dbReference type="InterPro" id="IPR035940">
    <property type="entry name" value="CAP_sf"/>
</dbReference>
<dbReference type="AlphaFoldDB" id="A0A9W7XN35"/>
<gene>
    <name evidence="3" type="ORF">LPJ64_002732</name>
</gene>
<feature type="domain" description="SCP" evidence="2">
    <location>
        <begin position="264"/>
        <end position="364"/>
    </location>
</feature>
<feature type="compositionally biased region" description="Low complexity" evidence="1">
    <location>
        <begin position="489"/>
        <end position="498"/>
    </location>
</feature>
<sequence>MVSPDYVARAPSGPNGLSANGINNMLCLANKFRFDKGIAPMALDAQLIRYAQERAKHLADKNLQVVDNKVTDSTFVLQYNSTYWIEVSENLLQTTNNPTFAYWEFQNTESTAKKLASDSYMFFGAGLYNNYYVQAFGIPVNPLSYDSDLFPACPANETFYNWVYPDGITNEQGKTSEINNKAFPYQHFADISPVYSSGDIYFDNGRTNDTQFYFSSSLGSVPYIKNLNIPETVTKWDSKTPYVAAADSGIQGMTKDELNLMICLINSRRYDSCLPPLALHPQLIAAAQAHSYEANSATNMSNYGPSGPLGQRIKRRGFDFETVGENIVSSTHDVYNAFVVFSQTQGQLDNMLSLSFTFLGAGRSGQFWVTDFASYADDANTPDPLTIPLCPGNETAIKIAFPNGLPSAPKIQQNGCGNTHATEVTPPPYIQSMQSGSPTATTASGDTAGDTGGPSPTVGGPGVKVVTIVDYVTEYVASSPVSPLPSPSSPSSSSSSSSSGGGGSEEDPVKLSPISSSYNSNQATGGLNSLPAIIYSPIPS</sequence>
<dbReference type="Pfam" id="PF00188">
    <property type="entry name" value="CAP"/>
    <property type="match status" value="1"/>
</dbReference>
<dbReference type="InterPro" id="IPR014044">
    <property type="entry name" value="CAP_dom"/>
</dbReference>
<keyword evidence="4" id="KW-1185">Reference proteome</keyword>
<dbReference type="Proteomes" id="UP001145021">
    <property type="component" value="Unassembled WGS sequence"/>
</dbReference>
<evidence type="ECO:0000259" key="2">
    <source>
        <dbReference type="Pfam" id="PF00188"/>
    </source>
</evidence>
<organism evidence="3 4">
    <name type="scientific">Coemansia asiatica</name>
    <dbReference type="NCBI Taxonomy" id="1052880"/>
    <lineage>
        <taxon>Eukaryota</taxon>
        <taxon>Fungi</taxon>
        <taxon>Fungi incertae sedis</taxon>
        <taxon>Zoopagomycota</taxon>
        <taxon>Kickxellomycotina</taxon>
        <taxon>Kickxellomycetes</taxon>
        <taxon>Kickxellales</taxon>
        <taxon>Kickxellaceae</taxon>
        <taxon>Coemansia</taxon>
    </lineage>
</organism>
<dbReference type="PANTHER" id="PTHR31157">
    <property type="entry name" value="SCP DOMAIN-CONTAINING PROTEIN"/>
    <property type="match status" value="1"/>
</dbReference>
<reference evidence="3" key="1">
    <citation type="submission" date="2022-07" db="EMBL/GenBank/DDBJ databases">
        <title>Phylogenomic reconstructions and comparative analyses of Kickxellomycotina fungi.</title>
        <authorList>
            <person name="Reynolds N.K."/>
            <person name="Stajich J.E."/>
            <person name="Barry K."/>
            <person name="Grigoriev I.V."/>
            <person name="Crous P."/>
            <person name="Smith M.E."/>
        </authorList>
    </citation>
    <scope>NUCLEOTIDE SEQUENCE</scope>
    <source>
        <strain evidence="3">NBRC 105413</strain>
    </source>
</reference>
<evidence type="ECO:0000313" key="4">
    <source>
        <dbReference type="Proteomes" id="UP001145021"/>
    </source>
</evidence>
<evidence type="ECO:0000313" key="3">
    <source>
        <dbReference type="EMBL" id="KAJ1645715.1"/>
    </source>
</evidence>
<name>A0A9W7XN35_9FUNG</name>
<evidence type="ECO:0000256" key="1">
    <source>
        <dbReference type="SAM" id="MobiDB-lite"/>
    </source>
</evidence>